<accession>A0AAD7WBY3</accession>
<evidence type="ECO:0000313" key="3">
    <source>
        <dbReference type="Proteomes" id="UP001221898"/>
    </source>
</evidence>
<keyword evidence="3" id="KW-1185">Reference proteome</keyword>
<feature type="compositionally biased region" description="Low complexity" evidence="1">
    <location>
        <begin position="152"/>
        <end position="171"/>
    </location>
</feature>
<gene>
    <name evidence="2" type="ORF">AAFF_G00098800</name>
</gene>
<dbReference type="EMBL" id="JAINUG010000164">
    <property type="protein sequence ID" value="KAJ8390960.1"/>
    <property type="molecule type" value="Genomic_DNA"/>
</dbReference>
<reference evidence="2" key="1">
    <citation type="journal article" date="2023" name="Science">
        <title>Genome structures resolve the early diversification of teleost fishes.</title>
        <authorList>
            <person name="Parey E."/>
            <person name="Louis A."/>
            <person name="Montfort J."/>
            <person name="Bouchez O."/>
            <person name="Roques C."/>
            <person name="Iampietro C."/>
            <person name="Lluch J."/>
            <person name="Castinel A."/>
            <person name="Donnadieu C."/>
            <person name="Desvignes T."/>
            <person name="Floi Bucao C."/>
            <person name="Jouanno E."/>
            <person name="Wen M."/>
            <person name="Mejri S."/>
            <person name="Dirks R."/>
            <person name="Jansen H."/>
            <person name="Henkel C."/>
            <person name="Chen W.J."/>
            <person name="Zahm M."/>
            <person name="Cabau C."/>
            <person name="Klopp C."/>
            <person name="Thompson A.W."/>
            <person name="Robinson-Rechavi M."/>
            <person name="Braasch I."/>
            <person name="Lecointre G."/>
            <person name="Bobe J."/>
            <person name="Postlethwait J.H."/>
            <person name="Berthelot C."/>
            <person name="Roest Crollius H."/>
            <person name="Guiguen Y."/>
        </authorList>
    </citation>
    <scope>NUCLEOTIDE SEQUENCE</scope>
    <source>
        <strain evidence="2">NC1722</strain>
    </source>
</reference>
<feature type="region of interest" description="Disordered" evidence="1">
    <location>
        <begin position="119"/>
        <end position="171"/>
    </location>
</feature>
<dbReference type="Proteomes" id="UP001221898">
    <property type="component" value="Unassembled WGS sequence"/>
</dbReference>
<dbReference type="AlphaFoldDB" id="A0AAD7WBY3"/>
<comment type="caution">
    <text evidence="2">The sequence shown here is derived from an EMBL/GenBank/DDBJ whole genome shotgun (WGS) entry which is preliminary data.</text>
</comment>
<proteinExistence type="predicted"/>
<organism evidence="2 3">
    <name type="scientific">Aldrovandia affinis</name>
    <dbReference type="NCBI Taxonomy" id="143900"/>
    <lineage>
        <taxon>Eukaryota</taxon>
        <taxon>Metazoa</taxon>
        <taxon>Chordata</taxon>
        <taxon>Craniata</taxon>
        <taxon>Vertebrata</taxon>
        <taxon>Euteleostomi</taxon>
        <taxon>Actinopterygii</taxon>
        <taxon>Neopterygii</taxon>
        <taxon>Teleostei</taxon>
        <taxon>Notacanthiformes</taxon>
        <taxon>Halosauridae</taxon>
        <taxon>Aldrovandia</taxon>
    </lineage>
</organism>
<sequence length="226" mass="23689">MENYAPVSFRQVDGGEMAFTLRLAIKGADVAVTEQSGVLIRVAVTGRGVTQGVKARNSDPPLLDRTPAVRPLPARASLKRIPPRSHGLVNTGKQSESGLTTSDGCLFMSLHTLQKARRRISDPGRSLPFARSCGDPAGSSAVRETVFKSLRSDPPSTSPPRTTLPSTRLAPPIAAVPAASSVSRAPMTSPASLLSHRLQLGQLGLASGLGEAHTPPCPPEPRTHGT</sequence>
<evidence type="ECO:0000313" key="2">
    <source>
        <dbReference type="EMBL" id="KAJ8390960.1"/>
    </source>
</evidence>
<name>A0AAD7WBY3_9TELE</name>
<protein>
    <submittedName>
        <fullName evidence="2">Uncharacterized protein</fullName>
    </submittedName>
</protein>
<evidence type="ECO:0000256" key="1">
    <source>
        <dbReference type="SAM" id="MobiDB-lite"/>
    </source>
</evidence>
<feature type="region of interest" description="Disordered" evidence="1">
    <location>
        <begin position="205"/>
        <end position="226"/>
    </location>
</feature>